<name>A0A850SVY3_9BACT</name>
<comment type="caution">
    <text evidence="3">The sequence shown here is derived from an EMBL/GenBank/DDBJ whole genome shotgun (WGS) entry which is preliminary data.</text>
</comment>
<evidence type="ECO:0000313" key="3">
    <source>
        <dbReference type="EMBL" id="NWH05309.1"/>
    </source>
</evidence>
<dbReference type="EMBL" id="JACADJ010000030">
    <property type="protein sequence ID" value="NWH05309.1"/>
    <property type="molecule type" value="Genomic_DNA"/>
</dbReference>
<sequence length="159" mass="18238">MTPLNIIFSLIILLISGFLCVQLLKLYKRFKLASDNTTATNIYVIKCNDSVDEDICLETMTIAEPPPPRPEGLKGMERRRYPRNEFHDFVEFINKGALYKEKARDLSYSGIFIQSKTPEKYKKNDVIVMTFQTDESGPQRRKGRIVRTTHAGIGVNFVC</sequence>
<feature type="transmembrane region" description="Helical" evidence="1">
    <location>
        <begin position="6"/>
        <end position="24"/>
    </location>
</feature>
<feature type="domain" description="PilZ" evidence="2">
    <location>
        <begin position="77"/>
        <end position="157"/>
    </location>
</feature>
<proteinExistence type="predicted"/>
<dbReference type="InterPro" id="IPR009875">
    <property type="entry name" value="PilZ_domain"/>
</dbReference>
<keyword evidence="4" id="KW-1185">Reference proteome</keyword>
<evidence type="ECO:0000256" key="1">
    <source>
        <dbReference type="SAM" id="Phobius"/>
    </source>
</evidence>
<protein>
    <submittedName>
        <fullName evidence="3">PilZ domain-containing protein</fullName>
    </submittedName>
</protein>
<dbReference type="AlphaFoldDB" id="A0A850SVY3"/>
<accession>A0A850SVY3</accession>
<keyword evidence="1" id="KW-0812">Transmembrane</keyword>
<dbReference type="Proteomes" id="UP000553343">
    <property type="component" value="Unassembled WGS sequence"/>
</dbReference>
<dbReference type="GO" id="GO:0035438">
    <property type="term" value="F:cyclic-di-GMP binding"/>
    <property type="evidence" value="ECO:0007669"/>
    <property type="project" value="InterPro"/>
</dbReference>
<dbReference type="RefSeq" id="WP_178366763.1">
    <property type="nucleotide sequence ID" value="NZ_JACADJ010000030.1"/>
</dbReference>
<keyword evidence="1" id="KW-0472">Membrane</keyword>
<dbReference type="Pfam" id="PF07238">
    <property type="entry name" value="PilZ"/>
    <property type="match status" value="1"/>
</dbReference>
<dbReference type="SUPFAM" id="SSF141371">
    <property type="entry name" value="PilZ domain-like"/>
    <property type="match status" value="1"/>
</dbReference>
<gene>
    <name evidence="3" type="ORF">HXW94_09970</name>
</gene>
<reference evidence="3 4" key="1">
    <citation type="submission" date="2020-06" db="EMBL/GenBank/DDBJ databases">
        <title>High-quality draft genome of sulfate reducer Desulfobacter latus type strain AcrS2 isolated from marine sediment.</title>
        <authorList>
            <person name="Hoppe M."/>
            <person name="Larsen C.K."/>
            <person name="Marshall I.P.G."/>
            <person name="Schramm A."/>
            <person name="Marietou A.G."/>
        </authorList>
    </citation>
    <scope>NUCLEOTIDE SEQUENCE [LARGE SCALE GENOMIC DNA]</scope>
    <source>
        <strain evidence="3 4">AcRS2</strain>
    </source>
</reference>
<evidence type="ECO:0000313" key="4">
    <source>
        <dbReference type="Proteomes" id="UP000553343"/>
    </source>
</evidence>
<dbReference type="Gene3D" id="2.40.10.220">
    <property type="entry name" value="predicted glycosyltransferase like domains"/>
    <property type="match status" value="1"/>
</dbReference>
<keyword evidence="1" id="KW-1133">Transmembrane helix</keyword>
<evidence type="ECO:0000259" key="2">
    <source>
        <dbReference type="Pfam" id="PF07238"/>
    </source>
</evidence>
<organism evidence="3 4">
    <name type="scientific">Desulfobacter latus</name>
    <dbReference type="NCBI Taxonomy" id="2292"/>
    <lineage>
        <taxon>Bacteria</taxon>
        <taxon>Pseudomonadati</taxon>
        <taxon>Thermodesulfobacteriota</taxon>
        <taxon>Desulfobacteria</taxon>
        <taxon>Desulfobacterales</taxon>
        <taxon>Desulfobacteraceae</taxon>
        <taxon>Desulfobacter</taxon>
    </lineage>
</organism>